<dbReference type="Proteomes" id="UP001152622">
    <property type="component" value="Chromosome 3"/>
</dbReference>
<evidence type="ECO:0000256" key="1">
    <source>
        <dbReference type="SAM" id="MobiDB-lite"/>
    </source>
</evidence>
<feature type="compositionally biased region" description="Polar residues" evidence="1">
    <location>
        <begin position="124"/>
        <end position="138"/>
    </location>
</feature>
<evidence type="ECO:0000313" key="2">
    <source>
        <dbReference type="EMBL" id="KAJ8370859.1"/>
    </source>
</evidence>
<dbReference type="AlphaFoldDB" id="A0A9Q1G0Q0"/>
<evidence type="ECO:0000313" key="3">
    <source>
        <dbReference type="Proteomes" id="UP001152622"/>
    </source>
</evidence>
<organism evidence="2 3">
    <name type="scientific">Synaphobranchus kaupii</name>
    <name type="common">Kaup's arrowtooth eel</name>
    <dbReference type="NCBI Taxonomy" id="118154"/>
    <lineage>
        <taxon>Eukaryota</taxon>
        <taxon>Metazoa</taxon>
        <taxon>Chordata</taxon>
        <taxon>Craniata</taxon>
        <taxon>Vertebrata</taxon>
        <taxon>Euteleostomi</taxon>
        <taxon>Actinopterygii</taxon>
        <taxon>Neopterygii</taxon>
        <taxon>Teleostei</taxon>
        <taxon>Anguilliformes</taxon>
        <taxon>Synaphobranchidae</taxon>
        <taxon>Synaphobranchus</taxon>
    </lineage>
</organism>
<reference evidence="2" key="1">
    <citation type="journal article" date="2023" name="Science">
        <title>Genome structures resolve the early diversification of teleost fishes.</title>
        <authorList>
            <person name="Parey E."/>
            <person name="Louis A."/>
            <person name="Montfort J."/>
            <person name="Bouchez O."/>
            <person name="Roques C."/>
            <person name="Iampietro C."/>
            <person name="Lluch J."/>
            <person name="Castinel A."/>
            <person name="Donnadieu C."/>
            <person name="Desvignes T."/>
            <person name="Floi Bucao C."/>
            <person name="Jouanno E."/>
            <person name="Wen M."/>
            <person name="Mejri S."/>
            <person name="Dirks R."/>
            <person name="Jansen H."/>
            <person name="Henkel C."/>
            <person name="Chen W.J."/>
            <person name="Zahm M."/>
            <person name="Cabau C."/>
            <person name="Klopp C."/>
            <person name="Thompson A.W."/>
            <person name="Robinson-Rechavi M."/>
            <person name="Braasch I."/>
            <person name="Lecointre G."/>
            <person name="Bobe J."/>
            <person name="Postlethwait J.H."/>
            <person name="Berthelot C."/>
            <person name="Roest Crollius H."/>
            <person name="Guiguen Y."/>
        </authorList>
    </citation>
    <scope>NUCLEOTIDE SEQUENCE</scope>
    <source>
        <strain evidence="2">WJC10195</strain>
    </source>
</reference>
<comment type="caution">
    <text evidence="2">The sequence shown here is derived from an EMBL/GenBank/DDBJ whole genome shotgun (WGS) entry which is preliminary data.</text>
</comment>
<sequence length="203" mass="21967">MLQIWAKHTCVGRPFSWGQAGSSGAEGQQAWADAAFKVSRSQSYLAGETKFPHKSGDVCIFLHIVCGVSGRSAKLGQAPGTGPRKRREQRLVLGLLQERREDGGRGESADSSVSTLSSAHGPALTTSPHGPQVTTSGKSAGLHKQHEKFLNSKNPTQTVKSYRHALHYYELAAAFPYAFTRGRRGRRPRSATAALRADLTQRA</sequence>
<feature type="compositionally biased region" description="Low complexity" evidence="1">
    <location>
        <begin position="109"/>
        <end position="118"/>
    </location>
</feature>
<name>A0A9Q1G0Q0_SYNKA</name>
<dbReference type="EMBL" id="JAINUF010000003">
    <property type="protein sequence ID" value="KAJ8370859.1"/>
    <property type="molecule type" value="Genomic_DNA"/>
</dbReference>
<feature type="compositionally biased region" description="Basic and acidic residues" evidence="1">
    <location>
        <begin position="97"/>
        <end position="108"/>
    </location>
</feature>
<proteinExistence type="predicted"/>
<keyword evidence="3" id="KW-1185">Reference proteome</keyword>
<gene>
    <name evidence="2" type="ORF">SKAU_G00108870</name>
</gene>
<protein>
    <submittedName>
        <fullName evidence="2">Uncharacterized protein</fullName>
    </submittedName>
</protein>
<feature type="region of interest" description="Disordered" evidence="1">
    <location>
        <begin position="96"/>
        <end position="156"/>
    </location>
</feature>
<accession>A0A9Q1G0Q0</accession>
<feature type="region of interest" description="Disordered" evidence="1">
    <location>
        <begin position="183"/>
        <end position="203"/>
    </location>
</feature>